<sequence>MPWRTPQRDGPNWTELSEIGTQTKPTIKKLAQRPTSRGEKETTPGQRQTDITRMLSKEREMTITGIWLALASSPLRKFKKTPSGREQSPASRTVNSYRSSYSRV</sequence>
<feature type="compositionally biased region" description="Polar residues" evidence="1">
    <location>
        <begin position="84"/>
        <end position="104"/>
    </location>
</feature>
<organism evidence="2 3">
    <name type="scientific">Elysia crispata</name>
    <name type="common">lettuce slug</name>
    <dbReference type="NCBI Taxonomy" id="231223"/>
    <lineage>
        <taxon>Eukaryota</taxon>
        <taxon>Metazoa</taxon>
        <taxon>Spiralia</taxon>
        <taxon>Lophotrochozoa</taxon>
        <taxon>Mollusca</taxon>
        <taxon>Gastropoda</taxon>
        <taxon>Heterobranchia</taxon>
        <taxon>Euthyneura</taxon>
        <taxon>Panpulmonata</taxon>
        <taxon>Sacoglossa</taxon>
        <taxon>Placobranchoidea</taxon>
        <taxon>Plakobranchidae</taxon>
        <taxon>Elysia</taxon>
    </lineage>
</organism>
<accession>A0AAE1DJ02</accession>
<proteinExistence type="predicted"/>
<dbReference type="Proteomes" id="UP001283361">
    <property type="component" value="Unassembled WGS sequence"/>
</dbReference>
<dbReference type="AlphaFoldDB" id="A0AAE1DJ02"/>
<dbReference type="EMBL" id="JAWDGP010003645">
    <property type="protein sequence ID" value="KAK3772262.1"/>
    <property type="molecule type" value="Genomic_DNA"/>
</dbReference>
<feature type="region of interest" description="Disordered" evidence="1">
    <location>
        <begin position="1"/>
        <end position="49"/>
    </location>
</feature>
<evidence type="ECO:0000256" key="1">
    <source>
        <dbReference type="SAM" id="MobiDB-lite"/>
    </source>
</evidence>
<feature type="region of interest" description="Disordered" evidence="1">
    <location>
        <begin position="74"/>
        <end position="104"/>
    </location>
</feature>
<reference evidence="2" key="1">
    <citation type="journal article" date="2023" name="G3 (Bethesda)">
        <title>A reference genome for the long-term kleptoplast-retaining sea slug Elysia crispata morphotype clarki.</title>
        <authorList>
            <person name="Eastman K.E."/>
            <person name="Pendleton A.L."/>
            <person name="Shaikh M.A."/>
            <person name="Suttiyut T."/>
            <person name="Ogas R."/>
            <person name="Tomko P."/>
            <person name="Gavelis G."/>
            <person name="Widhalm J.R."/>
            <person name="Wisecaver J.H."/>
        </authorList>
    </citation>
    <scope>NUCLEOTIDE SEQUENCE</scope>
    <source>
        <strain evidence="2">ECLA1</strain>
    </source>
</reference>
<comment type="caution">
    <text evidence="2">The sequence shown here is derived from an EMBL/GenBank/DDBJ whole genome shotgun (WGS) entry which is preliminary data.</text>
</comment>
<evidence type="ECO:0000313" key="3">
    <source>
        <dbReference type="Proteomes" id="UP001283361"/>
    </source>
</evidence>
<keyword evidence="3" id="KW-1185">Reference proteome</keyword>
<evidence type="ECO:0000313" key="2">
    <source>
        <dbReference type="EMBL" id="KAK3772262.1"/>
    </source>
</evidence>
<name>A0AAE1DJ02_9GAST</name>
<protein>
    <submittedName>
        <fullName evidence="2">Uncharacterized protein</fullName>
    </submittedName>
</protein>
<gene>
    <name evidence="2" type="ORF">RRG08_046847</name>
</gene>